<dbReference type="CDD" id="cd00170">
    <property type="entry name" value="SEC14"/>
    <property type="match status" value="1"/>
</dbReference>
<dbReference type="SMART" id="SM01100">
    <property type="entry name" value="CRAL_TRIO_N"/>
    <property type="match status" value="1"/>
</dbReference>
<dbReference type="SUPFAM" id="SSF52087">
    <property type="entry name" value="CRAL/TRIO domain"/>
    <property type="match status" value="1"/>
</dbReference>
<proteinExistence type="predicted"/>
<evidence type="ECO:0000256" key="1">
    <source>
        <dbReference type="SAM" id="MobiDB-lite"/>
    </source>
</evidence>
<dbReference type="InterPro" id="IPR036273">
    <property type="entry name" value="CRAL/TRIO_N_dom_sf"/>
</dbReference>
<dbReference type="PANTHER" id="PTHR46277">
    <property type="entry name" value="OS03G0850700 PROTEIN"/>
    <property type="match status" value="1"/>
</dbReference>
<evidence type="ECO:0000259" key="2">
    <source>
        <dbReference type="PROSITE" id="PS50191"/>
    </source>
</evidence>
<keyword evidence="4" id="KW-1185">Reference proteome</keyword>
<dbReference type="InterPro" id="IPR001251">
    <property type="entry name" value="CRAL-TRIO_dom"/>
</dbReference>
<dbReference type="Gene3D" id="3.40.525.10">
    <property type="entry name" value="CRAL-TRIO lipid binding domain"/>
    <property type="match status" value="1"/>
</dbReference>
<dbReference type="Proteomes" id="UP000631114">
    <property type="component" value="Unassembled WGS sequence"/>
</dbReference>
<dbReference type="AlphaFoldDB" id="A0A835IP49"/>
<evidence type="ECO:0000313" key="4">
    <source>
        <dbReference type="Proteomes" id="UP000631114"/>
    </source>
</evidence>
<dbReference type="PROSITE" id="PS50191">
    <property type="entry name" value="CRAL_TRIO"/>
    <property type="match status" value="1"/>
</dbReference>
<feature type="region of interest" description="Disordered" evidence="1">
    <location>
        <begin position="1"/>
        <end position="26"/>
    </location>
</feature>
<reference evidence="3 4" key="1">
    <citation type="submission" date="2020-10" db="EMBL/GenBank/DDBJ databases">
        <title>The Coptis chinensis genome and diversification of protoberbering-type alkaloids.</title>
        <authorList>
            <person name="Wang B."/>
            <person name="Shu S."/>
            <person name="Song C."/>
            <person name="Liu Y."/>
        </authorList>
    </citation>
    <scope>NUCLEOTIDE SEQUENCE [LARGE SCALE GENOMIC DNA]</scope>
    <source>
        <strain evidence="3">HL-2020</strain>
        <tissue evidence="3">Leaf</tissue>
    </source>
</reference>
<gene>
    <name evidence="3" type="ORF">IFM89_009099</name>
</gene>
<protein>
    <recommendedName>
        <fullName evidence="2">CRAL-TRIO domain-containing protein</fullName>
    </recommendedName>
</protein>
<organism evidence="3 4">
    <name type="scientific">Coptis chinensis</name>
    <dbReference type="NCBI Taxonomy" id="261450"/>
    <lineage>
        <taxon>Eukaryota</taxon>
        <taxon>Viridiplantae</taxon>
        <taxon>Streptophyta</taxon>
        <taxon>Embryophyta</taxon>
        <taxon>Tracheophyta</taxon>
        <taxon>Spermatophyta</taxon>
        <taxon>Magnoliopsida</taxon>
        <taxon>Ranunculales</taxon>
        <taxon>Ranunculaceae</taxon>
        <taxon>Coptidoideae</taxon>
        <taxon>Coptis</taxon>
    </lineage>
</organism>
<dbReference type="SMART" id="SM00516">
    <property type="entry name" value="SEC14"/>
    <property type="match status" value="1"/>
</dbReference>
<evidence type="ECO:0000313" key="3">
    <source>
        <dbReference type="EMBL" id="KAF9619757.1"/>
    </source>
</evidence>
<accession>A0A835IP49</accession>
<dbReference type="InterPro" id="IPR036865">
    <property type="entry name" value="CRAL-TRIO_dom_sf"/>
</dbReference>
<dbReference type="PANTHER" id="PTHR46277:SF3">
    <property type="entry name" value="BINDING PROTEIN, PUTATIVE-RELATED"/>
    <property type="match status" value="1"/>
</dbReference>
<dbReference type="OrthoDB" id="1434354at2759"/>
<dbReference type="EMBL" id="JADFTS010000002">
    <property type="protein sequence ID" value="KAF9619757.1"/>
    <property type="molecule type" value="Genomic_DNA"/>
</dbReference>
<name>A0A835IP49_9MAGN</name>
<dbReference type="InterPro" id="IPR011074">
    <property type="entry name" value="CRAL/TRIO_N_dom"/>
</dbReference>
<comment type="caution">
    <text evidence="3">The sequence shown here is derived from an EMBL/GenBank/DDBJ whole genome shotgun (WGS) entry which is preliminary data.</text>
</comment>
<dbReference type="SUPFAM" id="SSF46938">
    <property type="entry name" value="CRAL/TRIO N-terminal domain"/>
    <property type="match status" value="1"/>
</dbReference>
<feature type="domain" description="CRAL-TRIO" evidence="2">
    <location>
        <begin position="86"/>
        <end position="249"/>
    </location>
</feature>
<dbReference type="Pfam" id="PF00650">
    <property type="entry name" value="CRAL_TRIO"/>
    <property type="match status" value="1"/>
</dbReference>
<sequence length="253" mass="29134">MEDIKENGVEAEEENRMKKSNENEQHKLGLMRSFVESQDPTSKEVDDMTLRRFLHARDLDNEKASSMFLKYLKWRREFVPNGTISESEISNDLAHKIFFLQGVDKYGHPIGVVFPGKHFPNGKVGADQFKRTVVYFLDKLCLRMPRGQEQFTVIADLQGWGYSNCDIRAYIGAISILQDCYPERLGKLLLVNVPYIFMQAWKLICPIIDKNTSKKIAFVEKKKMTSILLQDIDKSQLPQVYGGHLQLVLVENA</sequence>